<name>A0AAD1M6Z6_9MYCO</name>
<dbReference type="CDD" id="cd00829">
    <property type="entry name" value="SCP-x_thiolase"/>
    <property type="match status" value="1"/>
</dbReference>
<keyword evidence="3" id="KW-1185">Reference proteome</keyword>
<sequence length="389" mass="40203">MSATPASAPVISGAGISRIGRRTGIPALDLTVESCAAAIADAGLTPADIDAVLTMGDTPADEAARALSIAEAGEQGPTLGRNGLLTPVVAARDLVAEGSACHVLVYRTVQMIGGTVDQRAAQAPASGGKRAGGGMDMVEVGYLLAAHAYSAANWLAMHCRAHMDRYGTTKEQLGWIALNARRNAERNPLAVYRDPMTMEQYLGARTISSPLGLLDCDVPVDGSIALVVSTPEHRADTPHGAVTIEAAGGASGAGGWTGRLDYPKMAMHDAAADMWAQTDLKPADVDLVELYDGFSYLTLAWLEALGFCADGEGGPFVEGGQRIARDGELPLNTYGGQLSAGRMHGYWVLYEACQQLRGLAGDTAIPTRPEVAVASAGGGPIAGCVLLSC</sequence>
<proteinExistence type="predicted"/>
<dbReference type="GO" id="GO:0016747">
    <property type="term" value="F:acyltransferase activity, transferring groups other than amino-acyl groups"/>
    <property type="evidence" value="ECO:0007669"/>
    <property type="project" value="InterPro"/>
</dbReference>
<organism evidence="2 3">
    <name type="scientific">Mycolicibacterium moriokaense</name>
    <dbReference type="NCBI Taxonomy" id="39691"/>
    <lineage>
        <taxon>Bacteria</taxon>
        <taxon>Bacillati</taxon>
        <taxon>Actinomycetota</taxon>
        <taxon>Actinomycetes</taxon>
        <taxon>Mycobacteriales</taxon>
        <taxon>Mycobacteriaceae</taxon>
        <taxon>Mycolicibacterium</taxon>
    </lineage>
</organism>
<dbReference type="PANTHER" id="PTHR42870:SF1">
    <property type="entry name" value="NON-SPECIFIC LIPID-TRANSFER PROTEIN-LIKE 2"/>
    <property type="match status" value="1"/>
</dbReference>
<evidence type="ECO:0000259" key="1">
    <source>
        <dbReference type="Pfam" id="PF22691"/>
    </source>
</evidence>
<dbReference type="Proteomes" id="UP000466681">
    <property type="component" value="Chromosome"/>
</dbReference>
<protein>
    <recommendedName>
        <fullName evidence="1">Thiolase C-terminal domain-containing protein</fullName>
    </recommendedName>
</protein>
<dbReference type="EMBL" id="AP022560">
    <property type="protein sequence ID" value="BBX01906.1"/>
    <property type="molecule type" value="Genomic_DNA"/>
</dbReference>
<dbReference type="AlphaFoldDB" id="A0AAD1M6Z6"/>
<evidence type="ECO:0000313" key="3">
    <source>
        <dbReference type="Proteomes" id="UP000466681"/>
    </source>
</evidence>
<gene>
    <name evidence="2" type="ORF">MMOR_28420</name>
</gene>
<dbReference type="SUPFAM" id="SSF53901">
    <property type="entry name" value="Thiolase-like"/>
    <property type="match status" value="2"/>
</dbReference>
<dbReference type="InterPro" id="IPR055140">
    <property type="entry name" value="Thiolase_C_2"/>
</dbReference>
<dbReference type="PANTHER" id="PTHR42870">
    <property type="entry name" value="ACETYL-COA C-ACETYLTRANSFERASE"/>
    <property type="match status" value="1"/>
</dbReference>
<dbReference type="KEGG" id="mmor:MMOR_28420"/>
<dbReference type="Gene3D" id="3.40.47.10">
    <property type="match status" value="1"/>
</dbReference>
<dbReference type="Pfam" id="PF22691">
    <property type="entry name" value="Thiolase_C_1"/>
    <property type="match status" value="1"/>
</dbReference>
<dbReference type="InterPro" id="IPR016039">
    <property type="entry name" value="Thiolase-like"/>
</dbReference>
<evidence type="ECO:0000313" key="2">
    <source>
        <dbReference type="EMBL" id="BBX01906.1"/>
    </source>
</evidence>
<reference evidence="2 3" key="1">
    <citation type="journal article" date="2019" name="Emerg. Microbes Infect.">
        <title>Comprehensive subspecies identification of 175 nontuberculous mycobacteria species based on 7547 genomic profiles.</title>
        <authorList>
            <person name="Matsumoto Y."/>
            <person name="Kinjo T."/>
            <person name="Motooka D."/>
            <person name="Nabeya D."/>
            <person name="Jung N."/>
            <person name="Uechi K."/>
            <person name="Horii T."/>
            <person name="Iida T."/>
            <person name="Fujita J."/>
            <person name="Nakamura S."/>
        </authorList>
    </citation>
    <scope>NUCLEOTIDE SEQUENCE [LARGE SCALE GENOMIC DNA]</scope>
    <source>
        <strain evidence="2 3">JCM 6375</strain>
    </source>
</reference>
<dbReference type="PIRSF" id="PIRSF000429">
    <property type="entry name" value="Ac-CoA_Ac_transf"/>
    <property type="match status" value="1"/>
</dbReference>
<dbReference type="InterPro" id="IPR002155">
    <property type="entry name" value="Thiolase"/>
</dbReference>
<accession>A0AAD1M6Z6</accession>
<feature type="domain" description="Thiolase C-terminal" evidence="1">
    <location>
        <begin position="261"/>
        <end position="381"/>
    </location>
</feature>
<dbReference type="RefSeq" id="WP_083155672.1">
    <property type="nucleotide sequence ID" value="NZ_AP022560.1"/>
</dbReference>